<sequence>MHMWPMPEPAAPAKATAPHPNVFPGAAFDPSSMVIVEPPQPLKKGSKAGKKGSKHAAASPPAVV</sequence>
<feature type="compositionally biased region" description="Low complexity" evidence="1">
    <location>
        <begin position="55"/>
        <end position="64"/>
    </location>
</feature>
<feature type="non-terminal residue" evidence="2">
    <location>
        <position position="64"/>
    </location>
</feature>
<reference evidence="2 3" key="1">
    <citation type="submission" date="2023-08" db="EMBL/GenBank/DDBJ databases">
        <title>Black Yeasts Isolated from many extreme environments.</title>
        <authorList>
            <person name="Coleine C."/>
            <person name="Stajich J.E."/>
            <person name="Selbmann L."/>
        </authorList>
    </citation>
    <scope>NUCLEOTIDE SEQUENCE [LARGE SCALE GENOMIC DNA]</scope>
    <source>
        <strain evidence="2 3">CCFEE 536</strain>
    </source>
</reference>
<evidence type="ECO:0000313" key="3">
    <source>
        <dbReference type="Proteomes" id="UP001357485"/>
    </source>
</evidence>
<feature type="region of interest" description="Disordered" evidence="1">
    <location>
        <begin position="36"/>
        <end position="64"/>
    </location>
</feature>
<keyword evidence="3" id="KW-1185">Reference proteome</keyword>
<feature type="region of interest" description="Disordered" evidence="1">
    <location>
        <begin position="1"/>
        <end position="24"/>
    </location>
</feature>
<organism evidence="2 3">
    <name type="scientific">Cryomyces antarcticus</name>
    <dbReference type="NCBI Taxonomy" id="329879"/>
    <lineage>
        <taxon>Eukaryota</taxon>
        <taxon>Fungi</taxon>
        <taxon>Dikarya</taxon>
        <taxon>Ascomycota</taxon>
        <taxon>Pezizomycotina</taxon>
        <taxon>Dothideomycetes</taxon>
        <taxon>Dothideomycetes incertae sedis</taxon>
        <taxon>Cryomyces</taxon>
    </lineage>
</organism>
<comment type="caution">
    <text evidence="2">The sequence shown here is derived from an EMBL/GenBank/DDBJ whole genome shotgun (WGS) entry which is preliminary data.</text>
</comment>
<feature type="compositionally biased region" description="Basic residues" evidence="1">
    <location>
        <begin position="44"/>
        <end position="54"/>
    </location>
</feature>
<evidence type="ECO:0000313" key="2">
    <source>
        <dbReference type="EMBL" id="KAK5138718.1"/>
    </source>
</evidence>
<proteinExistence type="predicted"/>
<feature type="compositionally biased region" description="Pro residues" evidence="1">
    <location>
        <begin position="1"/>
        <end position="10"/>
    </location>
</feature>
<protein>
    <submittedName>
        <fullName evidence="2">Uncharacterized protein</fullName>
    </submittedName>
</protein>
<evidence type="ECO:0000256" key="1">
    <source>
        <dbReference type="SAM" id="MobiDB-lite"/>
    </source>
</evidence>
<gene>
    <name evidence="2" type="ORF">LTR16_012880</name>
</gene>
<accession>A0ABR0KV59</accession>
<dbReference type="EMBL" id="JAVRRA010024037">
    <property type="protein sequence ID" value="KAK5138718.1"/>
    <property type="molecule type" value="Genomic_DNA"/>
</dbReference>
<name>A0ABR0KV59_9PEZI</name>
<dbReference type="Proteomes" id="UP001357485">
    <property type="component" value="Unassembled WGS sequence"/>
</dbReference>
<feature type="compositionally biased region" description="Low complexity" evidence="1">
    <location>
        <begin position="11"/>
        <end position="20"/>
    </location>
</feature>